<organism evidence="2 3">
    <name type="scientific">Pseudomonas putida</name>
    <name type="common">Arthrobacter siderocapsulatus</name>
    <dbReference type="NCBI Taxonomy" id="303"/>
    <lineage>
        <taxon>Bacteria</taxon>
        <taxon>Pseudomonadati</taxon>
        <taxon>Pseudomonadota</taxon>
        <taxon>Gammaproteobacteria</taxon>
        <taxon>Pseudomonadales</taxon>
        <taxon>Pseudomonadaceae</taxon>
        <taxon>Pseudomonas</taxon>
    </lineage>
</organism>
<proteinExistence type="predicted"/>
<dbReference type="EMBL" id="RJAI01000049">
    <property type="protein sequence ID" value="RNF85809.1"/>
    <property type="molecule type" value="Genomic_DNA"/>
</dbReference>
<gene>
    <name evidence="2" type="ORF">EFK07_20170</name>
</gene>
<evidence type="ECO:0000256" key="1">
    <source>
        <dbReference type="SAM" id="MobiDB-lite"/>
    </source>
</evidence>
<name>A0A3M8SWZ3_PSEPU</name>
<sequence length="93" mass="10129">MQAWPLRGLARSHRDRTNSKPCAVPVGAGEPAKGPDLPTYNPLYGKSIPWKKQRFIPSCAKSGISRDDGAGNLAYPQCSQHLAKPKGNNKIIF</sequence>
<dbReference type="AlphaFoldDB" id="A0A3M8SWZ3"/>
<accession>A0A3M8SWZ3</accession>
<dbReference type="Proteomes" id="UP000278162">
    <property type="component" value="Unassembled WGS sequence"/>
</dbReference>
<reference evidence="2 3" key="1">
    <citation type="submission" date="2018-10" db="EMBL/GenBank/DDBJ databases">
        <title>An outbreak of IMP-63 producing strain in France.</title>
        <authorList>
            <person name="Bour M."/>
            <person name="Liapis E."/>
            <person name="Plesiat P."/>
        </authorList>
    </citation>
    <scope>NUCLEOTIDE SEQUENCE [LARGE SCALE GENOMIC DNA]</scope>
    <source>
        <strain evidence="2 3">12917</strain>
    </source>
</reference>
<evidence type="ECO:0000313" key="3">
    <source>
        <dbReference type="Proteomes" id="UP000278162"/>
    </source>
</evidence>
<evidence type="ECO:0000313" key="2">
    <source>
        <dbReference type="EMBL" id="RNF85809.1"/>
    </source>
</evidence>
<feature type="region of interest" description="Disordered" evidence="1">
    <location>
        <begin position="1"/>
        <end position="38"/>
    </location>
</feature>
<protein>
    <submittedName>
        <fullName evidence="2">Uncharacterized protein</fullName>
    </submittedName>
</protein>
<comment type="caution">
    <text evidence="2">The sequence shown here is derived from an EMBL/GenBank/DDBJ whole genome shotgun (WGS) entry which is preliminary data.</text>
</comment>